<evidence type="ECO:0000256" key="1">
    <source>
        <dbReference type="ARBA" id="ARBA00004141"/>
    </source>
</evidence>
<dbReference type="PANTHER" id="PTHR21284">
    <property type="entry name" value="EG:80H7.2 PROTEIN"/>
    <property type="match status" value="1"/>
</dbReference>
<evidence type="ECO:0000256" key="2">
    <source>
        <dbReference type="ARBA" id="ARBA00022692"/>
    </source>
</evidence>
<accession>A0A0X3PCD5</accession>
<dbReference type="InterPro" id="IPR004031">
    <property type="entry name" value="PMP22/EMP/MP20/Claudin"/>
</dbReference>
<feature type="compositionally biased region" description="Polar residues" evidence="5">
    <location>
        <begin position="345"/>
        <end position="356"/>
    </location>
</feature>
<keyword evidence="3 6" id="KW-1133">Transmembrane helix</keyword>
<protein>
    <submittedName>
        <fullName evidence="7">PMP-22/EMP/MP20/Claudin tight junction</fullName>
    </submittedName>
</protein>
<gene>
    <name evidence="7" type="ORF">TR87887</name>
</gene>
<feature type="compositionally biased region" description="Low complexity" evidence="5">
    <location>
        <begin position="322"/>
        <end position="331"/>
    </location>
</feature>
<dbReference type="Gene3D" id="1.20.140.150">
    <property type="match status" value="1"/>
</dbReference>
<keyword evidence="2 6" id="KW-0812">Transmembrane</keyword>
<dbReference type="GO" id="GO:0016020">
    <property type="term" value="C:membrane"/>
    <property type="evidence" value="ECO:0007669"/>
    <property type="project" value="UniProtKB-SubCell"/>
</dbReference>
<dbReference type="PANTHER" id="PTHR21284:SF12">
    <property type="entry name" value="EG:80H7.2 PROTEIN"/>
    <property type="match status" value="1"/>
</dbReference>
<dbReference type="Pfam" id="PF13903">
    <property type="entry name" value="Claudin_2"/>
    <property type="match status" value="1"/>
</dbReference>
<comment type="subcellular location">
    <subcellularLocation>
        <location evidence="1">Membrane</location>
        <topology evidence="1">Multi-pass membrane protein</topology>
    </subcellularLocation>
</comment>
<feature type="transmembrane region" description="Helical" evidence="6">
    <location>
        <begin position="136"/>
        <end position="155"/>
    </location>
</feature>
<evidence type="ECO:0000256" key="3">
    <source>
        <dbReference type="ARBA" id="ARBA00022989"/>
    </source>
</evidence>
<evidence type="ECO:0000313" key="7">
    <source>
        <dbReference type="EMBL" id="JAP49388.1"/>
    </source>
</evidence>
<dbReference type="AlphaFoldDB" id="A0A0X3PCD5"/>
<reference evidence="7" key="1">
    <citation type="submission" date="2016-01" db="EMBL/GenBank/DDBJ databases">
        <title>Reference transcriptome for the parasite Schistocephalus solidus: insights into the molecular evolution of parasitism.</title>
        <authorList>
            <person name="Hebert F.O."/>
            <person name="Grambauer S."/>
            <person name="Barber I."/>
            <person name="Landry C.R."/>
            <person name="Aubin-Horth N."/>
        </authorList>
    </citation>
    <scope>NUCLEOTIDE SEQUENCE</scope>
</reference>
<sequence length="373" mass="41150">MNEKHKLTKMYMPFYAAYGATCMGFLFFLFAFSSPYWLESYALVHSSFLHMGIWSICFDNFIHPQDYHANVLTGCYWVYDRFFFKIGIWEWLNPYWLIAVQVLVVIAFVAELCCVIVMLLYYLLYGQPAAESTIAFGLQLFVGILLTTVIITFGLQSQDRQWMQRPDQNFLSWSYGFLILATICSFIASGFLHCVSYTDRAAQEEVEFFEATEGQIGLRSTIMGSYMPGQASTMFSRSLYGVPPSGVGGVVVNVPSTGDKPSQVLELGTDLRPVESYLGTGSVMEPLRGAYAAEPRSVHSNESAGSYMDSYSAGGDALSGSLVSSGRGSRVPLVRSAKRAPVSGASGSILSTSDVSGPSMGRPAYGMQRDFYP</sequence>
<keyword evidence="4 6" id="KW-0472">Membrane</keyword>
<feature type="region of interest" description="Disordered" evidence="5">
    <location>
        <begin position="322"/>
        <end position="373"/>
    </location>
</feature>
<dbReference type="EMBL" id="GEEE01013837">
    <property type="protein sequence ID" value="JAP49388.1"/>
    <property type="molecule type" value="Transcribed_RNA"/>
</dbReference>
<organism evidence="7">
    <name type="scientific">Schistocephalus solidus</name>
    <name type="common">Tapeworm</name>
    <dbReference type="NCBI Taxonomy" id="70667"/>
    <lineage>
        <taxon>Eukaryota</taxon>
        <taxon>Metazoa</taxon>
        <taxon>Spiralia</taxon>
        <taxon>Lophotrochozoa</taxon>
        <taxon>Platyhelminthes</taxon>
        <taxon>Cestoda</taxon>
        <taxon>Eucestoda</taxon>
        <taxon>Diphyllobothriidea</taxon>
        <taxon>Diphyllobothriidae</taxon>
        <taxon>Schistocephalus</taxon>
    </lineage>
</organism>
<feature type="transmembrane region" description="Helical" evidence="6">
    <location>
        <begin position="175"/>
        <end position="195"/>
    </location>
</feature>
<evidence type="ECO:0000256" key="6">
    <source>
        <dbReference type="SAM" id="Phobius"/>
    </source>
</evidence>
<evidence type="ECO:0000256" key="4">
    <source>
        <dbReference type="ARBA" id="ARBA00023136"/>
    </source>
</evidence>
<name>A0A0X3PCD5_SCHSO</name>
<feature type="transmembrane region" description="Helical" evidence="6">
    <location>
        <begin position="95"/>
        <end position="124"/>
    </location>
</feature>
<proteinExistence type="predicted"/>
<evidence type="ECO:0000256" key="5">
    <source>
        <dbReference type="SAM" id="MobiDB-lite"/>
    </source>
</evidence>
<feature type="transmembrane region" description="Helical" evidence="6">
    <location>
        <begin position="12"/>
        <end position="38"/>
    </location>
</feature>